<keyword evidence="3" id="KW-0716">Sensory transduction</keyword>
<accession>A0AAD8EQ39</accession>
<keyword evidence="9" id="KW-0807">Transducer</keyword>
<sequence length="245" mass="28506">MKELTDRKFDRKLLMNLNIKVLRLVGLWRDFPSKHGRWTKYLYFTYGWFISILILTHVSTQVLDIIFTWGNLQNLAGNGCLALVYAAAVLKHIIFLLRHDRILNLVHEIQSGFLSTSLTWSSIQEEILQHSHRHTRIVSWMYYCYGIVDILFFDTLPILKSFPDAFGLSGTVENNQTIKSVLYKAWFPFDIQETRYYIAAYVFQIMNSTFGPTTNIGIDTFIVSLIICYCGHFKLLKASLRTISD</sequence>
<feature type="non-terminal residue" evidence="11">
    <location>
        <position position="245"/>
    </location>
</feature>
<name>A0AAD8EQ39_DIPPU</name>
<evidence type="ECO:0000256" key="9">
    <source>
        <dbReference type="ARBA" id="ARBA00023224"/>
    </source>
</evidence>
<dbReference type="Proteomes" id="UP001233999">
    <property type="component" value="Unassembled WGS sequence"/>
</dbReference>
<evidence type="ECO:0000256" key="3">
    <source>
        <dbReference type="ARBA" id="ARBA00022606"/>
    </source>
</evidence>
<evidence type="ECO:0000256" key="8">
    <source>
        <dbReference type="ARBA" id="ARBA00023170"/>
    </source>
</evidence>
<keyword evidence="6 10" id="KW-1133">Transmembrane helix</keyword>
<reference evidence="11" key="2">
    <citation type="submission" date="2023-05" db="EMBL/GenBank/DDBJ databases">
        <authorList>
            <person name="Fouks B."/>
        </authorList>
    </citation>
    <scope>NUCLEOTIDE SEQUENCE</scope>
    <source>
        <strain evidence="11">Stay&amp;Tobe</strain>
        <tissue evidence="11">Testes</tissue>
    </source>
</reference>
<keyword evidence="12" id="KW-1185">Reference proteome</keyword>
<evidence type="ECO:0000256" key="5">
    <source>
        <dbReference type="ARBA" id="ARBA00022725"/>
    </source>
</evidence>
<evidence type="ECO:0000313" key="11">
    <source>
        <dbReference type="EMBL" id="KAJ9598468.1"/>
    </source>
</evidence>
<evidence type="ECO:0000256" key="6">
    <source>
        <dbReference type="ARBA" id="ARBA00022989"/>
    </source>
</evidence>
<comment type="caution">
    <text evidence="11">The sequence shown here is derived from an EMBL/GenBank/DDBJ whole genome shotgun (WGS) entry which is preliminary data.</text>
</comment>
<evidence type="ECO:0000256" key="1">
    <source>
        <dbReference type="ARBA" id="ARBA00004651"/>
    </source>
</evidence>
<proteinExistence type="predicted"/>
<feature type="transmembrane region" description="Helical" evidence="10">
    <location>
        <begin position="140"/>
        <end position="159"/>
    </location>
</feature>
<evidence type="ECO:0008006" key="13">
    <source>
        <dbReference type="Google" id="ProtNLM"/>
    </source>
</evidence>
<gene>
    <name evidence="11" type="ORF">L9F63_010864</name>
</gene>
<evidence type="ECO:0000256" key="2">
    <source>
        <dbReference type="ARBA" id="ARBA00022475"/>
    </source>
</evidence>
<feature type="transmembrane region" description="Helical" evidence="10">
    <location>
        <begin position="75"/>
        <end position="97"/>
    </location>
</feature>
<keyword evidence="8" id="KW-0675">Receptor</keyword>
<organism evidence="11 12">
    <name type="scientific">Diploptera punctata</name>
    <name type="common">Pacific beetle cockroach</name>
    <dbReference type="NCBI Taxonomy" id="6984"/>
    <lineage>
        <taxon>Eukaryota</taxon>
        <taxon>Metazoa</taxon>
        <taxon>Ecdysozoa</taxon>
        <taxon>Arthropoda</taxon>
        <taxon>Hexapoda</taxon>
        <taxon>Insecta</taxon>
        <taxon>Pterygota</taxon>
        <taxon>Neoptera</taxon>
        <taxon>Polyneoptera</taxon>
        <taxon>Dictyoptera</taxon>
        <taxon>Blattodea</taxon>
        <taxon>Blaberoidea</taxon>
        <taxon>Blaberidae</taxon>
        <taxon>Diplopterinae</taxon>
        <taxon>Diploptera</taxon>
    </lineage>
</organism>
<feature type="transmembrane region" description="Helical" evidence="10">
    <location>
        <begin position="216"/>
        <end position="236"/>
    </location>
</feature>
<evidence type="ECO:0000256" key="7">
    <source>
        <dbReference type="ARBA" id="ARBA00023136"/>
    </source>
</evidence>
<keyword evidence="4 10" id="KW-0812">Transmembrane</keyword>
<keyword evidence="2" id="KW-1003">Cell membrane</keyword>
<comment type="subcellular location">
    <subcellularLocation>
        <location evidence="1">Cell membrane</location>
        <topology evidence="1">Multi-pass membrane protein</topology>
    </subcellularLocation>
</comment>
<protein>
    <recommendedName>
        <fullName evidence="13">Odorant receptor</fullName>
    </recommendedName>
</protein>
<evidence type="ECO:0000313" key="12">
    <source>
        <dbReference type="Proteomes" id="UP001233999"/>
    </source>
</evidence>
<evidence type="ECO:0000256" key="4">
    <source>
        <dbReference type="ARBA" id="ARBA00022692"/>
    </source>
</evidence>
<dbReference type="PANTHER" id="PTHR21137">
    <property type="entry name" value="ODORANT RECEPTOR"/>
    <property type="match status" value="1"/>
</dbReference>
<evidence type="ECO:0000256" key="10">
    <source>
        <dbReference type="SAM" id="Phobius"/>
    </source>
</evidence>
<reference evidence="11" key="1">
    <citation type="journal article" date="2023" name="IScience">
        <title>Live-bearing cockroach genome reveals convergent evolutionary mechanisms linked to viviparity in insects and beyond.</title>
        <authorList>
            <person name="Fouks B."/>
            <person name="Harrison M.C."/>
            <person name="Mikhailova A.A."/>
            <person name="Marchal E."/>
            <person name="English S."/>
            <person name="Carruthers M."/>
            <person name="Jennings E.C."/>
            <person name="Chiamaka E.L."/>
            <person name="Frigard R.A."/>
            <person name="Pippel M."/>
            <person name="Attardo G.M."/>
            <person name="Benoit J.B."/>
            <person name="Bornberg-Bauer E."/>
            <person name="Tobe S.S."/>
        </authorList>
    </citation>
    <scope>NUCLEOTIDE SEQUENCE</scope>
    <source>
        <strain evidence="11">Stay&amp;Tobe</strain>
    </source>
</reference>
<keyword evidence="5" id="KW-0552">Olfaction</keyword>
<feature type="transmembrane region" description="Helical" evidence="10">
    <location>
        <begin position="41"/>
        <end position="63"/>
    </location>
</feature>
<dbReference type="EMBL" id="JASPKZ010001217">
    <property type="protein sequence ID" value="KAJ9598468.1"/>
    <property type="molecule type" value="Genomic_DNA"/>
</dbReference>
<dbReference type="AlphaFoldDB" id="A0AAD8EQ39"/>
<keyword evidence="7 10" id="KW-0472">Membrane</keyword>
<dbReference type="GO" id="GO:0005886">
    <property type="term" value="C:plasma membrane"/>
    <property type="evidence" value="ECO:0007669"/>
    <property type="project" value="UniProtKB-SubCell"/>
</dbReference>
<dbReference type="InterPro" id="IPR004117">
    <property type="entry name" value="7tm6_olfct_rcpt"/>
</dbReference>
<dbReference type="PANTHER" id="PTHR21137:SF35">
    <property type="entry name" value="ODORANT RECEPTOR 19A-RELATED"/>
    <property type="match status" value="1"/>
</dbReference>
<dbReference type="GO" id="GO:0005549">
    <property type="term" value="F:odorant binding"/>
    <property type="evidence" value="ECO:0007669"/>
    <property type="project" value="InterPro"/>
</dbReference>
<dbReference type="GO" id="GO:0004984">
    <property type="term" value="F:olfactory receptor activity"/>
    <property type="evidence" value="ECO:0007669"/>
    <property type="project" value="InterPro"/>
</dbReference>
<dbReference type="Pfam" id="PF02949">
    <property type="entry name" value="7tm_6"/>
    <property type="match status" value="1"/>
</dbReference>
<dbReference type="GO" id="GO:0007165">
    <property type="term" value="P:signal transduction"/>
    <property type="evidence" value="ECO:0007669"/>
    <property type="project" value="UniProtKB-KW"/>
</dbReference>